<sequence length="559" mass="59329">MPDTDHPLTDQEPDSIRARPPRRVTRMRRIAVIAAIAVVALVAVLLTVSLNANKAGTAQAPVQDTPVKPAPTGKAPAVTYYKQIPPPSGSPLENVDPLELTVKNEPVGTTLNKGTVGISLEATDLADPALSATNASMVKLLKDSEDTVLRFGGNAVDRRFFWTSTGEALPASYTGDKTRPAKVVTPDDFQRVAALLEATNAKISLTVDLGHYSPDRAADMIKYASKIFGPRLLSFTVGNEPNGFAYTKLRPADYGIEKYVTELKAYADAIYAAAPNVVISGPGVYDQKWWKPFMDADLPQKKVLSFHNYPLYSCTDTTSDGFPTIPNLLGQAIHQRAASYQQHALDAAKSAGMETWLAETGMSACPGSNQTTKTHATALWAADYSLNAARLGITRLGFHSSMATCKGGPPMSVICSGGAYLEPNGEMVPRANYFGMAMVADLAPGKFLNLDSKGGGSSNTYALQNADGSTTVVIVNKNDPAKAAQTEVSLTLPGYALRGTMTQLSGPRLDAQDSTVIDGAKAGPVPAAKRATVPGFSYGSQTQKFKLTAGTVTVLNFSY</sequence>
<dbReference type="InterPro" id="IPR052974">
    <property type="entry name" value="GH79_Enzymes"/>
</dbReference>
<evidence type="ECO:0000256" key="2">
    <source>
        <dbReference type="SAM" id="Phobius"/>
    </source>
</evidence>
<dbReference type="PANTHER" id="PTHR36183:SF2">
    <property type="entry name" value="BETA-GLUCURONIDASE C-TERMINAL DOMAIN-CONTAINING PROTEIN"/>
    <property type="match status" value="1"/>
</dbReference>
<evidence type="ECO:0000313" key="3">
    <source>
        <dbReference type="EMBL" id="RKR18708.1"/>
    </source>
</evidence>
<dbReference type="InterPro" id="IPR017853">
    <property type="entry name" value="GH"/>
</dbReference>
<dbReference type="Gene3D" id="2.60.40.1180">
    <property type="entry name" value="Golgi alpha-mannosidase II"/>
    <property type="match status" value="1"/>
</dbReference>
<keyword evidence="2" id="KW-0812">Transmembrane</keyword>
<evidence type="ECO:0000256" key="1">
    <source>
        <dbReference type="SAM" id="MobiDB-lite"/>
    </source>
</evidence>
<comment type="caution">
    <text evidence="3">The sequence shown here is derived from an EMBL/GenBank/DDBJ whole genome shotgun (WGS) entry which is preliminary data.</text>
</comment>
<dbReference type="GO" id="GO:0016798">
    <property type="term" value="F:hydrolase activity, acting on glycosyl bonds"/>
    <property type="evidence" value="ECO:0007669"/>
    <property type="project" value="InterPro"/>
</dbReference>
<dbReference type="SUPFAM" id="SSF51445">
    <property type="entry name" value="(Trans)glycosidases"/>
    <property type="match status" value="1"/>
</dbReference>
<proteinExistence type="predicted"/>
<keyword evidence="3" id="KW-0378">Hydrolase</keyword>
<reference evidence="3 4" key="1">
    <citation type="submission" date="2018-10" db="EMBL/GenBank/DDBJ databases">
        <title>Genomic Encyclopedia of Type Strains, Phase IV (KMG-IV): sequencing the most valuable type-strain genomes for metagenomic binning, comparative biology and taxonomic classification.</title>
        <authorList>
            <person name="Goeker M."/>
        </authorList>
    </citation>
    <scope>NUCLEOTIDE SEQUENCE [LARGE SCALE GENOMIC DNA]</scope>
    <source>
        <strain evidence="3 4">DSM 25586</strain>
    </source>
</reference>
<evidence type="ECO:0000313" key="4">
    <source>
        <dbReference type="Proteomes" id="UP000276055"/>
    </source>
</evidence>
<feature type="region of interest" description="Disordered" evidence="1">
    <location>
        <begin position="1"/>
        <end position="21"/>
    </location>
</feature>
<dbReference type="PANTHER" id="PTHR36183">
    <property type="entry name" value="BETA-GLUCURONIDASE"/>
    <property type="match status" value="1"/>
</dbReference>
<keyword evidence="2" id="KW-1133">Transmembrane helix</keyword>
<dbReference type="Pfam" id="PF03662">
    <property type="entry name" value="Glyco_hydro_79n"/>
    <property type="match status" value="1"/>
</dbReference>
<accession>A0A495ENZ7</accession>
<gene>
    <name evidence="3" type="ORF">C8D78_2909</name>
</gene>
<dbReference type="InterPro" id="IPR013780">
    <property type="entry name" value="Glyco_hydro_b"/>
</dbReference>
<dbReference type="EMBL" id="RBIR01000006">
    <property type="protein sequence ID" value="RKR18708.1"/>
    <property type="molecule type" value="Genomic_DNA"/>
</dbReference>
<name>A0A495ENZ7_9MICC</name>
<keyword evidence="2" id="KW-0472">Membrane</keyword>
<dbReference type="AlphaFoldDB" id="A0A495ENZ7"/>
<feature type="compositionally biased region" description="Basic and acidic residues" evidence="1">
    <location>
        <begin position="1"/>
        <end position="17"/>
    </location>
</feature>
<dbReference type="Proteomes" id="UP000276055">
    <property type="component" value="Unassembled WGS sequence"/>
</dbReference>
<dbReference type="Gene3D" id="3.20.20.80">
    <property type="entry name" value="Glycosidases"/>
    <property type="match status" value="1"/>
</dbReference>
<dbReference type="InterPro" id="IPR005199">
    <property type="entry name" value="Glyco_hydro_79"/>
</dbReference>
<feature type="transmembrane region" description="Helical" evidence="2">
    <location>
        <begin position="30"/>
        <end position="50"/>
    </location>
</feature>
<protein>
    <submittedName>
        <fullName evidence="3">Glycosyl hydrolase family 79</fullName>
    </submittedName>
</protein>
<dbReference type="GO" id="GO:0016020">
    <property type="term" value="C:membrane"/>
    <property type="evidence" value="ECO:0007669"/>
    <property type="project" value="InterPro"/>
</dbReference>
<organism evidence="3 4">
    <name type="scientific">Arthrobacter oryzae</name>
    <dbReference type="NCBI Taxonomy" id="409290"/>
    <lineage>
        <taxon>Bacteria</taxon>
        <taxon>Bacillati</taxon>
        <taxon>Actinomycetota</taxon>
        <taxon>Actinomycetes</taxon>
        <taxon>Micrococcales</taxon>
        <taxon>Micrococcaceae</taxon>
        <taxon>Arthrobacter</taxon>
    </lineage>
</organism>